<dbReference type="PANTHER" id="PTHR30158">
    <property type="entry name" value="ACRA/E-RELATED COMPONENT OF DRUG EFFLUX TRANSPORTER"/>
    <property type="match status" value="1"/>
</dbReference>
<evidence type="ECO:0000259" key="8">
    <source>
        <dbReference type="Pfam" id="PF25967"/>
    </source>
</evidence>
<dbReference type="Gene3D" id="2.40.50.100">
    <property type="match status" value="1"/>
</dbReference>
<dbReference type="GO" id="GO:0005886">
    <property type="term" value="C:plasma membrane"/>
    <property type="evidence" value="ECO:0007669"/>
    <property type="project" value="TreeGrafter"/>
</dbReference>
<evidence type="ECO:0000256" key="2">
    <source>
        <dbReference type="ARBA" id="ARBA00009477"/>
    </source>
</evidence>
<dbReference type="InterPro" id="IPR058626">
    <property type="entry name" value="MdtA-like_b-barrel"/>
</dbReference>
<feature type="region of interest" description="Disordered" evidence="4">
    <location>
        <begin position="347"/>
        <end position="380"/>
    </location>
</feature>
<comment type="similarity">
    <text evidence="2">Belongs to the membrane fusion protein (MFP) (TC 8.A.1) family.</text>
</comment>
<dbReference type="InterPro" id="IPR058625">
    <property type="entry name" value="MdtA-like_BSH"/>
</dbReference>
<evidence type="ECO:0000259" key="6">
    <source>
        <dbReference type="Pfam" id="PF25917"/>
    </source>
</evidence>
<reference evidence="9 10" key="1">
    <citation type="submission" date="2018-11" db="EMBL/GenBank/DDBJ databases">
        <title>Gemmobacter sp. nov., YIM 102744-1 draft genome.</title>
        <authorList>
            <person name="Li G."/>
            <person name="Jiang Y."/>
        </authorList>
    </citation>
    <scope>NUCLEOTIDE SEQUENCE [LARGE SCALE GENOMIC DNA]</scope>
    <source>
        <strain evidence="9 10">YIM 102744-1</strain>
    </source>
</reference>
<evidence type="ECO:0000259" key="7">
    <source>
        <dbReference type="Pfam" id="PF25944"/>
    </source>
</evidence>
<dbReference type="Pfam" id="PF25917">
    <property type="entry name" value="BSH_RND"/>
    <property type="match status" value="1"/>
</dbReference>
<dbReference type="Gene3D" id="1.10.287.470">
    <property type="entry name" value="Helix hairpin bin"/>
    <property type="match status" value="1"/>
</dbReference>
<keyword evidence="5" id="KW-0732">Signal</keyword>
<feature type="chain" id="PRO_5018335017" evidence="5">
    <location>
        <begin position="18"/>
        <end position="380"/>
    </location>
</feature>
<proteinExistence type="inferred from homology"/>
<feature type="signal peptide" evidence="5">
    <location>
        <begin position="1"/>
        <end position="17"/>
    </location>
</feature>
<evidence type="ECO:0000313" key="10">
    <source>
        <dbReference type="Proteomes" id="UP000282125"/>
    </source>
</evidence>
<dbReference type="Gene3D" id="2.40.420.20">
    <property type="match status" value="1"/>
</dbReference>
<keyword evidence="3" id="KW-0175">Coiled coil</keyword>
<accession>A0A3P3DJI1</accession>
<dbReference type="InterPro" id="IPR006143">
    <property type="entry name" value="RND_pump_MFP"/>
</dbReference>
<keyword evidence="10" id="KW-1185">Reference proteome</keyword>
<dbReference type="Pfam" id="PF25967">
    <property type="entry name" value="RND-MFP_C"/>
    <property type="match status" value="1"/>
</dbReference>
<evidence type="ECO:0000256" key="5">
    <source>
        <dbReference type="SAM" id="SignalP"/>
    </source>
</evidence>
<dbReference type="GO" id="GO:0022857">
    <property type="term" value="F:transmembrane transporter activity"/>
    <property type="evidence" value="ECO:0007669"/>
    <property type="project" value="InterPro"/>
</dbReference>
<evidence type="ECO:0000256" key="4">
    <source>
        <dbReference type="SAM" id="MobiDB-lite"/>
    </source>
</evidence>
<dbReference type="PANTHER" id="PTHR30158:SF3">
    <property type="entry name" value="MULTIDRUG EFFLUX PUMP SUBUNIT ACRA-RELATED"/>
    <property type="match status" value="1"/>
</dbReference>
<dbReference type="NCBIfam" id="TIGR01730">
    <property type="entry name" value="RND_mfp"/>
    <property type="match status" value="1"/>
</dbReference>
<feature type="coiled-coil region" evidence="3">
    <location>
        <begin position="140"/>
        <end position="167"/>
    </location>
</feature>
<comment type="subcellular location">
    <subcellularLocation>
        <location evidence="1">Cell envelope</location>
    </subcellularLocation>
</comment>
<evidence type="ECO:0000256" key="3">
    <source>
        <dbReference type="SAM" id="Coils"/>
    </source>
</evidence>
<dbReference type="GO" id="GO:0030313">
    <property type="term" value="C:cell envelope"/>
    <property type="evidence" value="ECO:0007669"/>
    <property type="project" value="UniProtKB-SubCell"/>
</dbReference>
<protein>
    <submittedName>
        <fullName evidence="9">Efflux RND transporter periplasmic adaptor subunit</fullName>
    </submittedName>
</protein>
<evidence type="ECO:0000256" key="1">
    <source>
        <dbReference type="ARBA" id="ARBA00004196"/>
    </source>
</evidence>
<dbReference type="FunFam" id="2.40.420.20:FF:000001">
    <property type="entry name" value="Efflux RND transporter periplasmic adaptor subunit"/>
    <property type="match status" value="1"/>
</dbReference>
<dbReference type="OrthoDB" id="9816569at2"/>
<dbReference type="Gene3D" id="2.40.30.170">
    <property type="match status" value="1"/>
</dbReference>
<organism evidence="9 10">
    <name type="scientific">Falsigemmobacter faecalis</name>
    <dbReference type="NCBI Taxonomy" id="2488730"/>
    <lineage>
        <taxon>Bacteria</taxon>
        <taxon>Pseudomonadati</taxon>
        <taxon>Pseudomonadota</taxon>
        <taxon>Alphaproteobacteria</taxon>
        <taxon>Rhodobacterales</taxon>
        <taxon>Paracoccaceae</taxon>
        <taxon>Falsigemmobacter</taxon>
    </lineage>
</organism>
<feature type="domain" description="Multidrug resistance protein MdtA-like C-terminal permuted SH3" evidence="8">
    <location>
        <begin position="294"/>
        <end position="352"/>
    </location>
</feature>
<feature type="domain" description="Multidrug resistance protein MdtA-like beta-barrel" evidence="7">
    <location>
        <begin position="201"/>
        <end position="284"/>
    </location>
</feature>
<dbReference type="Pfam" id="PF25944">
    <property type="entry name" value="Beta-barrel_RND"/>
    <property type="match status" value="1"/>
</dbReference>
<comment type="caution">
    <text evidence="9">The sequence shown here is derived from an EMBL/GenBank/DDBJ whole genome shotgun (WGS) entry which is preliminary data.</text>
</comment>
<dbReference type="SUPFAM" id="SSF111369">
    <property type="entry name" value="HlyD-like secretion proteins"/>
    <property type="match status" value="1"/>
</dbReference>
<dbReference type="InterPro" id="IPR058627">
    <property type="entry name" value="MdtA-like_C"/>
</dbReference>
<feature type="domain" description="Multidrug resistance protein MdtA-like barrel-sandwich hybrid" evidence="6">
    <location>
        <begin position="55"/>
        <end position="196"/>
    </location>
</feature>
<feature type="compositionally biased region" description="Low complexity" evidence="4">
    <location>
        <begin position="362"/>
        <end position="374"/>
    </location>
</feature>
<name>A0A3P3DJI1_9RHOB</name>
<evidence type="ECO:0000313" key="9">
    <source>
        <dbReference type="EMBL" id="RRH74335.1"/>
    </source>
</evidence>
<dbReference type="AlphaFoldDB" id="A0A3P3DJI1"/>
<dbReference type="EMBL" id="RRAZ01000014">
    <property type="protein sequence ID" value="RRH74335.1"/>
    <property type="molecule type" value="Genomic_DNA"/>
</dbReference>
<dbReference type="Proteomes" id="UP000282125">
    <property type="component" value="Unassembled WGS sequence"/>
</dbReference>
<gene>
    <name evidence="9" type="ORF">EG244_11280</name>
</gene>
<dbReference type="GO" id="GO:0046677">
    <property type="term" value="P:response to antibiotic"/>
    <property type="evidence" value="ECO:0007669"/>
    <property type="project" value="TreeGrafter"/>
</dbReference>
<sequence>MTTLLLLLPLAAAQAVAQGAPGGAPPPAPVGFVPVEITDHQITARLPGRVKASTVAEVRPQVSGIIREQLFEEGRVINAGDPIFKIEDDSYRAAVAAARASVTQAKASYELSITEEKRALELFGNNAGSAQKRDAAVANRQSAEAGLQAAEARLMSAEIDLERTTIRAPITGVIGLSQATIGALVAAQQPTTLATIRQLDPVHVDVTQSAVDLLRYTSTPEGREMQNTGEAEMTLSDGTTYNVKGRLAAAEPQVVPTTGMITLRMTYPNPDHTLLPGMYVEVHLPQAIVRGSALVPQNAVMRDRSGATSVWVIENGTVAVRPVKVAGTAGNKWVIQEGLKAGDQVITSGFQKTGPGAPVTPVPEGGATPAGEAPAETKGD</sequence>